<protein>
    <submittedName>
        <fullName evidence="2">Uncharacterized protein</fullName>
    </submittedName>
</protein>
<keyword evidence="1" id="KW-0472">Membrane</keyword>
<sequence length="560" mass="62637">MKPVHWEKRMERPCNQTIDIVIEGLSIDWVNSGTGLPVSSGVFTPVQVTFSPKQRTQSNITGVLRNDRSRLVSDRQRRIGAQRNGTEKIHARNKMLLLKLHLLVVCTALVIALGFVGLMLSWLWAALVNVDPVQMTVGQLKALLELRGISYVSAVEKVDLTRLVQNSGTVTRTELETLQCLESTPVPPDTVFMSGLHFSQLVEENLGGGAWIVRVVGRHDDTDNPIHTAQLLESSWPSLTGEMAKLGLHTGVLDCNLQPEWCRARGWTTSRLIAAVPRINRGQAFIQHYKGKLQPQLVARWVLKILQQDIQTIFNAQKFKDGWMTSEPGLRVVLVTDRENVPRFFTSLRASFGLTVLLGVMKNTTEFHNLDLGINLSGSSVLLFITPEAVYQYGDGYGECLTYSCMETFLKFWYPMPSDLLSASIILAITLSLLDVFVSDDYTLWSVAWTLFKYNGAVLALWVALTNDHYLYPLSVTMDAVRFVTTSCLAGVLRRCCMYYANHPYILAASLLFAFLFLASVSQRKATKAGDASSTNYEHDGTRRWNAEEYANHGEHNSAS</sequence>
<feature type="transmembrane region" description="Helical" evidence="1">
    <location>
        <begin position="445"/>
        <end position="465"/>
    </location>
</feature>
<feature type="transmembrane region" description="Helical" evidence="1">
    <location>
        <begin position="420"/>
        <end position="438"/>
    </location>
</feature>
<keyword evidence="1" id="KW-1133">Transmembrane helix</keyword>
<organism evidence="2 3">
    <name type="scientific">Batillaria attramentaria</name>
    <dbReference type="NCBI Taxonomy" id="370345"/>
    <lineage>
        <taxon>Eukaryota</taxon>
        <taxon>Metazoa</taxon>
        <taxon>Spiralia</taxon>
        <taxon>Lophotrochozoa</taxon>
        <taxon>Mollusca</taxon>
        <taxon>Gastropoda</taxon>
        <taxon>Caenogastropoda</taxon>
        <taxon>Sorbeoconcha</taxon>
        <taxon>Cerithioidea</taxon>
        <taxon>Batillariidae</taxon>
        <taxon>Batillaria</taxon>
    </lineage>
</organism>
<keyword evidence="1" id="KW-0812">Transmembrane</keyword>
<name>A0ABD0K1F9_9CAEN</name>
<dbReference type="Proteomes" id="UP001519460">
    <property type="component" value="Unassembled WGS sequence"/>
</dbReference>
<proteinExistence type="predicted"/>
<dbReference type="PANTHER" id="PTHR15302:SF0">
    <property type="entry name" value="E3 UBIQUITIN-PROTEIN LIGASE RNF103"/>
    <property type="match status" value="1"/>
</dbReference>
<reference evidence="2 3" key="1">
    <citation type="journal article" date="2023" name="Sci. Data">
        <title>Genome assembly of the Korean intertidal mud-creeper Batillaria attramentaria.</title>
        <authorList>
            <person name="Patra A.K."/>
            <person name="Ho P.T."/>
            <person name="Jun S."/>
            <person name="Lee S.J."/>
            <person name="Kim Y."/>
            <person name="Won Y.J."/>
        </authorList>
    </citation>
    <scope>NUCLEOTIDE SEQUENCE [LARGE SCALE GENOMIC DNA]</scope>
    <source>
        <strain evidence="2">Wonlab-2016</strain>
    </source>
</reference>
<gene>
    <name evidence="2" type="ORF">BaRGS_00027467</name>
</gene>
<dbReference type="PANTHER" id="PTHR15302">
    <property type="entry name" value="E3 UBIQUITIN-PROTEIN LIGASE RNF103"/>
    <property type="match status" value="1"/>
</dbReference>
<evidence type="ECO:0000313" key="2">
    <source>
        <dbReference type="EMBL" id="KAK7481207.1"/>
    </source>
</evidence>
<accession>A0ABD0K1F9</accession>
<dbReference type="EMBL" id="JACVVK020000265">
    <property type="protein sequence ID" value="KAK7481207.1"/>
    <property type="molecule type" value="Genomic_DNA"/>
</dbReference>
<evidence type="ECO:0000313" key="3">
    <source>
        <dbReference type="Proteomes" id="UP001519460"/>
    </source>
</evidence>
<dbReference type="InterPro" id="IPR042494">
    <property type="entry name" value="RNF103"/>
</dbReference>
<comment type="caution">
    <text evidence="2">The sequence shown here is derived from an EMBL/GenBank/DDBJ whole genome shotgun (WGS) entry which is preliminary data.</text>
</comment>
<feature type="transmembrane region" description="Helical" evidence="1">
    <location>
        <begin position="102"/>
        <end position="125"/>
    </location>
</feature>
<dbReference type="AlphaFoldDB" id="A0ABD0K1F9"/>
<keyword evidence="3" id="KW-1185">Reference proteome</keyword>
<evidence type="ECO:0000256" key="1">
    <source>
        <dbReference type="SAM" id="Phobius"/>
    </source>
</evidence>
<feature type="transmembrane region" description="Helical" evidence="1">
    <location>
        <begin position="505"/>
        <end position="522"/>
    </location>
</feature>